<protein>
    <submittedName>
        <fullName evidence="3">Unannotated protein</fullName>
    </submittedName>
</protein>
<proteinExistence type="predicted"/>
<accession>A0A6J6J9T7</accession>
<sequence>MSAVLTGGHSLPSRLSSPAGFAPLVADTRTSASPLCQRGSYGQQLAPMDIEDNDSPVADDEVEPLSFRARTARVLALLAVLVIAGLWGWALFFPPSETPPATLKDRNFPEAAEAICTKAAEQLSIFPKSYATPNPIERAEVVAKTDVILYAMVDQLKGVALPSDANEASNITEWLGDWRIYVGDRETYAAALKNDPDARFYVSVKEKQQITKPIDFFATMNKMYNCVTPDDIE</sequence>
<name>A0A6J6J9T7_9ZZZZ</name>
<dbReference type="EMBL" id="CAEZVK010000084">
    <property type="protein sequence ID" value="CAB4633365.1"/>
    <property type="molecule type" value="Genomic_DNA"/>
</dbReference>
<keyword evidence="1" id="KW-0812">Transmembrane</keyword>
<organism evidence="3">
    <name type="scientific">freshwater metagenome</name>
    <dbReference type="NCBI Taxonomy" id="449393"/>
    <lineage>
        <taxon>unclassified sequences</taxon>
        <taxon>metagenomes</taxon>
        <taxon>ecological metagenomes</taxon>
    </lineage>
</organism>
<feature type="transmembrane region" description="Helical" evidence="1">
    <location>
        <begin position="74"/>
        <end position="93"/>
    </location>
</feature>
<evidence type="ECO:0000256" key="1">
    <source>
        <dbReference type="SAM" id="Phobius"/>
    </source>
</evidence>
<dbReference type="AlphaFoldDB" id="A0A6J6J9T7"/>
<gene>
    <name evidence="2" type="ORF">UFOPK1827_01886</name>
    <name evidence="3" type="ORF">UFOPK2000_00872</name>
</gene>
<evidence type="ECO:0000313" key="3">
    <source>
        <dbReference type="EMBL" id="CAB4633365.1"/>
    </source>
</evidence>
<keyword evidence="1" id="KW-0472">Membrane</keyword>
<evidence type="ECO:0000313" key="2">
    <source>
        <dbReference type="EMBL" id="CAB4619734.1"/>
    </source>
</evidence>
<keyword evidence="1" id="KW-1133">Transmembrane helix</keyword>
<dbReference type="EMBL" id="CAEZUO010000141">
    <property type="protein sequence ID" value="CAB4619734.1"/>
    <property type="molecule type" value="Genomic_DNA"/>
</dbReference>
<reference evidence="3" key="1">
    <citation type="submission" date="2020-05" db="EMBL/GenBank/DDBJ databases">
        <authorList>
            <person name="Chiriac C."/>
            <person name="Salcher M."/>
            <person name="Ghai R."/>
            <person name="Kavagutti S V."/>
        </authorList>
    </citation>
    <scope>NUCLEOTIDE SEQUENCE</scope>
</reference>